<dbReference type="VEuPathDB" id="CryptoDB:Vbra_15834"/>
<name>A0A0G4FP63_VITBC</name>
<feature type="region of interest" description="Disordered" evidence="1">
    <location>
        <begin position="321"/>
        <end position="361"/>
    </location>
</feature>
<dbReference type="SMART" id="SM00507">
    <property type="entry name" value="HNHc"/>
    <property type="match status" value="2"/>
</dbReference>
<proteinExistence type="predicted"/>
<feature type="compositionally biased region" description="Polar residues" evidence="1">
    <location>
        <begin position="1"/>
        <end position="13"/>
    </location>
</feature>
<sequence>MSELTTARCQTARPQPYGTELGKHRRFTGARDAGAADGATAENESEEEFRLIPGFDGRSKTGAQVSNRGRVLHGDGKVSWGTLEKDGYRRVNVNKKRYAVHRLVAETFHREQKEQLIAQAGEMTLHVDHIDGNKVNNAASNLQWVTPAQHRRKTVESDLPRPRPLMSSARQVTATNRTSGEVLTFRSTMLAAKHFKISPAVFRKSVIRRKMEAHMMYPSVMKEWVFAFEKPDKIEGERFRSIGFLKHLFPEKKRLPMVSNMGRIRHVNGRVTCGTKTVTGYLRVELAGQSILVHRIVATLWRPHELARWRKEGYADDDLDVHHVDGNPANNEASNLQWMPPKEHAKLNAEAQRAKRRQESR</sequence>
<feature type="domain" description="HNH nuclease" evidence="2">
    <location>
        <begin position="299"/>
        <end position="345"/>
    </location>
</feature>
<dbReference type="Gene3D" id="3.90.75.20">
    <property type="match status" value="2"/>
</dbReference>
<dbReference type="STRING" id="1169540.A0A0G4FP63"/>
<dbReference type="InterPro" id="IPR044925">
    <property type="entry name" value="His-Me_finger_sf"/>
</dbReference>
<dbReference type="CDD" id="cd00085">
    <property type="entry name" value="HNHc"/>
    <property type="match status" value="1"/>
</dbReference>
<dbReference type="SUPFAM" id="SSF54060">
    <property type="entry name" value="His-Me finger endonucleases"/>
    <property type="match status" value="2"/>
</dbReference>
<accession>A0A0G4FP63</accession>
<dbReference type="PhylomeDB" id="A0A0G4FP63"/>
<protein>
    <recommendedName>
        <fullName evidence="2">HNH nuclease domain-containing protein</fullName>
    </recommendedName>
</protein>
<dbReference type="Pfam" id="PF13392">
    <property type="entry name" value="HNH_3"/>
    <property type="match status" value="2"/>
</dbReference>
<keyword evidence="4" id="KW-1185">Reference proteome</keyword>
<feature type="domain" description="HNH nuclease" evidence="2">
    <location>
        <begin position="94"/>
        <end position="151"/>
    </location>
</feature>
<dbReference type="OrthoDB" id="406694at2759"/>
<evidence type="ECO:0000259" key="2">
    <source>
        <dbReference type="SMART" id="SM00507"/>
    </source>
</evidence>
<dbReference type="EMBL" id="CDMY01000466">
    <property type="protein sequence ID" value="CEM15617.1"/>
    <property type="molecule type" value="Genomic_DNA"/>
</dbReference>
<dbReference type="InParanoid" id="A0A0G4FP63"/>
<dbReference type="InterPro" id="IPR003615">
    <property type="entry name" value="HNH_nuc"/>
</dbReference>
<feature type="compositionally biased region" description="Polar residues" evidence="1">
    <location>
        <begin position="328"/>
        <end position="337"/>
    </location>
</feature>
<gene>
    <name evidence="3" type="ORF">Vbra_15834</name>
</gene>
<evidence type="ECO:0000313" key="3">
    <source>
        <dbReference type="EMBL" id="CEM15617.1"/>
    </source>
</evidence>
<evidence type="ECO:0000256" key="1">
    <source>
        <dbReference type="SAM" id="MobiDB-lite"/>
    </source>
</evidence>
<evidence type="ECO:0000313" key="4">
    <source>
        <dbReference type="Proteomes" id="UP000041254"/>
    </source>
</evidence>
<dbReference type="AlphaFoldDB" id="A0A0G4FP63"/>
<organism evidence="3 4">
    <name type="scientific">Vitrella brassicaformis (strain CCMP3155)</name>
    <dbReference type="NCBI Taxonomy" id="1169540"/>
    <lineage>
        <taxon>Eukaryota</taxon>
        <taxon>Sar</taxon>
        <taxon>Alveolata</taxon>
        <taxon>Colpodellida</taxon>
        <taxon>Vitrellaceae</taxon>
        <taxon>Vitrella</taxon>
    </lineage>
</organism>
<dbReference type="Proteomes" id="UP000041254">
    <property type="component" value="Unassembled WGS sequence"/>
</dbReference>
<reference evidence="3 4" key="1">
    <citation type="submission" date="2014-11" db="EMBL/GenBank/DDBJ databases">
        <authorList>
            <person name="Zhu J."/>
            <person name="Qi W."/>
            <person name="Song R."/>
        </authorList>
    </citation>
    <scope>NUCLEOTIDE SEQUENCE [LARGE SCALE GENOMIC DNA]</scope>
</reference>
<feature type="region of interest" description="Disordered" evidence="1">
    <location>
        <begin position="1"/>
        <end position="22"/>
    </location>
</feature>